<dbReference type="EMBL" id="OX596112">
    <property type="protein sequence ID" value="CAN0405883.1"/>
    <property type="molecule type" value="Genomic_DNA"/>
</dbReference>
<reference evidence="1" key="2">
    <citation type="submission" date="2025-03" db="EMBL/GenBank/DDBJ databases">
        <authorList>
            <consortium name="ELIXIR-Norway"/>
            <consortium name="Elixir Norway"/>
        </authorList>
    </citation>
    <scope>NUCLEOTIDE SEQUENCE</scope>
</reference>
<sequence length="206" mass="20753">MGLQDVHGGGCGAGLRKLVGKAVPRGVDQLHWTLPGPSPVPSVLPLTVLSVGGAVGCTVTQVLLPFARGLPSPSSENGKKTGYLSDGGSHVSSDSDVSLLAAQEGDWRPGPSGHLGSAAGGAVCACRPKPEPLCQEDGVQLWGSFPTAPPPAPVSSSETHHPGRVFGTGARSCCSLCVASTAPSVPREAPRPPEAARDPRSEAGFS</sequence>
<protein>
    <submittedName>
        <fullName evidence="1">Uncharacterized protein</fullName>
    </submittedName>
</protein>
<evidence type="ECO:0000313" key="2">
    <source>
        <dbReference type="Proteomes" id="UP001162501"/>
    </source>
</evidence>
<reference evidence="1" key="1">
    <citation type="submission" date="2023-05" db="EMBL/GenBank/DDBJ databases">
        <authorList>
            <consortium name="ELIXIR-Norway"/>
        </authorList>
    </citation>
    <scope>NUCLEOTIDE SEQUENCE</scope>
</reference>
<accession>A0AC59ZFD7</accession>
<proteinExistence type="predicted"/>
<gene>
    <name evidence="1" type="ORF">MRATA1EN22A_LOCUS17870</name>
</gene>
<evidence type="ECO:0000313" key="1">
    <source>
        <dbReference type="EMBL" id="CAN0405883.1"/>
    </source>
</evidence>
<organism evidence="1 2">
    <name type="scientific">Rangifer tarandus platyrhynchus</name>
    <name type="common">Svalbard reindeer</name>
    <dbReference type="NCBI Taxonomy" id="3082113"/>
    <lineage>
        <taxon>Eukaryota</taxon>
        <taxon>Metazoa</taxon>
        <taxon>Chordata</taxon>
        <taxon>Craniata</taxon>
        <taxon>Vertebrata</taxon>
        <taxon>Euteleostomi</taxon>
        <taxon>Mammalia</taxon>
        <taxon>Eutheria</taxon>
        <taxon>Laurasiatheria</taxon>
        <taxon>Artiodactyla</taxon>
        <taxon>Ruminantia</taxon>
        <taxon>Pecora</taxon>
        <taxon>Cervidae</taxon>
        <taxon>Odocoileinae</taxon>
        <taxon>Rangifer</taxon>
    </lineage>
</organism>
<dbReference type="Proteomes" id="UP001162501">
    <property type="component" value="Chromosome 28"/>
</dbReference>
<name>A0AC59ZFD7_RANTA</name>